<feature type="region of interest" description="Disordered" evidence="1">
    <location>
        <begin position="403"/>
        <end position="435"/>
    </location>
</feature>
<reference evidence="3" key="2">
    <citation type="submission" date="2023-01" db="EMBL/GenBank/DDBJ databases">
        <authorList>
            <person name="Sun Q."/>
            <person name="Evtushenko L."/>
        </authorList>
    </citation>
    <scope>NUCLEOTIDE SEQUENCE</scope>
    <source>
        <strain evidence="3">VKM Ac-1940</strain>
    </source>
</reference>
<dbReference type="AlphaFoldDB" id="A0A9W6HKX2"/>
<proteinExistence type="predicted"/>
<feature type="transmembrane region" description="Helical" evidence="2">
    <location>
        <begin position="299"/>
        <end position="317"/>
    </location>
</feature>
<feature type="transmembrane region" description="Helical" evidence="2">
    <location>
        <begin position="144"/>
        <end position="168"/>
    </location>
</feature>
<dbReference type="RefSeq" id="WP_239531757.1">
    <property type="nucleotide sequence ID" value="NZ_BAAAUR010000004.1"/>
</dbReference>
<evidence type="ECO:0000313" key="4">
    <source>
        <dbReference type="Proteomes" id="UP001142291"/>
    </source>
</evidence>
<evidence type="ECO:0000256" key="2">
    <source>
        <dbReference type="SAM" id="Phobius"/>
    </source>
</evidence>
<evidence type="ECO:0000313" key="3">
    <source>
        <dbReference type="EMBL" id="GLJ94943.1"/>
    </source>
</evidence>
<feature type="transmembrane region" description="Helical" evidence="2">
    <location>
        <begin position="189"/>
        <end position="219"/>
    </location>
</feature>
<feature type="transmembrane region" description="Helical" evidence="2">
    <location>
        <begin position="83"/>
        <end position="101"/>
    </location>
</feature>
<gene>
    <name evidence="3" type="ORF">GCM10017591_10050</name>
</gene>
<feature type="transmembrane region" description="Helical" evidence="2">
    <location>
        <begin position="113"/>
        <end position="132"/>
    </location>
</feature>
<dbReference type="EMBL" id="BSER01000007">
    <property type="protein sequence ID" value="GLJ94943.1"/>
    <property type="molecule type" value="Genomic_DNA"/>
</dbReference>
<organism evidence="3 4">
    <name type="scientific">Microbacterium dextranolyticum</name>
    <dbReference type="NCBI Taxonomy" id="36806"/>
    <lineage>
        <taxon>Bacteria</taxon>
        <taxon>Bacillati</taxon>
        <taxon>Actinomycetota</taxon>
        <taxon>Actinomycetes</taxon>
        <taxon>Micrococcales</taxon>
        <taxon>Microbacteriaceae</taxon>
        <taxon>Microbacterium</taxon>
    </lineage>
</organism>
<comment type="caution">
    <text evidence="3">The sequence shown here is derived from an EMBL/GenBank/DDBJ whole genome shotgun (WGS) entry which is preliminary data.</text>
</comment>
<dbReference type="Proteomes" id="UP001142291">
    <property type="component" value="Unassembled WGS sequence"/>
</dbReference>
<dbReference type="Pfam" id="PF19877">
    <property type="entry name" value="DUF6350"/>
    <property type="match status" value="1"/>
</dbReference>
<evidence type="ECO:0000256" key="1">
    <source>
        <dbReference type="SAM" id="MobiDB-lite"/>
    </source>
</evidence>
<keyword evidence="2" id="KW-0472">Membrane</keyword>
<keyword evidence="4" id="KW-1185">Reference proteome</keyword>
<keyword evidence="2" id="KW-1133">Transmembrane helix</keyword>
<feature type="transmembrane region" description="Helical" evidence="2">
    <location>
        <begin position="371"/>
        <end position="392"/>
    </location>
</feature>
<dbReference type="InterPro" id="IPR045931">
    <property type="entry name" value="DUF6350"/>
</dbReference>
<name>A0A9W6HKX2_9MICO</name>
<protein>
    <submittedName>
        <fullName evidence="3">Uncharacterized protein</fullName>
    </submittedName>
</protein>
<sequence>MNRLLVALLAAVDALVAAVVGVAAALAPLAVLWVLALGGTADWGALWPASVRVWQLGQLVPVQIALPVDYLNTVGIPVDAGTFWLSLAPLAFAGFTAVSAWRCGSRAARAGAWPIGVAAGALVTFVVAWVLWRTSANPVAAVFGWQALAFPTLVFTVPALLGALVAAWRHGDDGLVDALRDRIDPLREGVIAAAARGIGIAVAGFVGVGALLVAVAAVLRGGDVIALFEAAHVDATGASIVAVGQLAYLPTLVIWGGAFVAGPGFAFGAGTAVSPAGTQLGVVPGIPALAVIPPSTTPWLLLLTLLVIAIGFVAGAGARTSLGGTTAAASGGARAAVLGLIVVGGAAGAAILAALASGSAGPGRLSDVGPAAGPVALAVGVELLIGAAIALFSPVRGMDAAASPNPAQHVASGRQVPSAAGERPLVSAPATPPID</sequence>
<reference evidence="3" key="1">
    <citation type="journal article" date="2014" name="Int. J. Syst. Evol. Microbiol.">
        <title>Complete genome sequence of Corynebacterium casei LMG S-19264T (=DSM 44701T), isolated from a smear-ripened cheese.</title>
        <authorList>
            <consortium name="US DOE Joint Genome Institute (JGI-PGF)"/>
            <person name="Walter F."/>
            <person name="Albersmeier A."/>
            <person name="Kalinowski J."/>
            <person name="Ruckert C."/>
        </authorList>
    </citation>
    <scope>NUCLEOTIDE SEQUENCE</scope>
    <source>
        <strain evidence="3">VKM Ac-1940</strain>
    </source>
</reference>
<keyword evidence="2" id="KW-0812">Transmembrane</keyword>
<accession>A0A9W6HKX2</accession>
<feature type="transmembrane region" description="Helical" evidence="2">
    <location>
        <begin position="337"/>
        <end position="359"/>
    </location>
</feature>